<accession>A0A5N6EW51</accession>
<protein>
    <submittedName>
        <fullName evidence="1">Uncharacterized protein</fullName>
    </submittedName>
</protein>
<gene>
    <name evidence="1" type="ORF">BDV33DRAFT_203098</name>
</gene>
<proteinExistence type="predicted"/>
<dbReference type="EMBL" id="ML733425">
    <property type="protein sequence ID" value="KAB8220894.1"/>
    <property type="molecule type" value="Genomic_DNA"/>
</dbReference>
<evidence type="ECO:0000313" key="2">
    <source>
        <dbReference type="Proteomes" id="UP000326799"/>
    </source>
</evidence>
<name>A0A5N6EW51_9EURO</name>
<reference evidence="1 2" key="1">
    <citation type="submission" date="2019-04" db="EMBL/GenBank/DDBJ databases">
        <title>Fungal friends and foes A comparative genomics study of 23 Aspergillus species from section Flavi.</title>
        <authorList>
            <consortium name="DOE Joint Genome Institute"/>
            <person name="Kjaerbolling I."/>
            <person name="Vesth T.C."/>
            <person name="Frisvad J.C."/>
            <person name="Nybo J.L."/>
            <person name="Theobald S."/>
            <person name="Kildgaard S."/>
            <person name="Petersen T.I."/>
            <person name="Kuo A."/>
            <person name="Sato A."/>
            <person name="Lyhne E.K."/>
            <person name="Kogle M.E."/>
            <person name="Wiebenga A."/>
            <person name="Kun R.S."/>
            <person name="Lubbers R.J."/>
            <person name="Makela M.R."/>
            <person name="Barry K."/>
            <person name="Chovatia M."/>
            <person name="Clum A."/>
            <person name="Daum C."/>
            <person name="Haridas S."/>
            <person name="He G."/>
            <person name="LaButti K."/>
            <person name="Lipzen A."/>
            <person name="Mondo S."/>
            <person name="Pangilinan J."/>
            <person name="Riley R."/>
            <person name="Salamov A."/>
            <person name="Simmons B.A."/>
            <person name="Magnuson J.K."/>
            <person name="Henrissat B."/>
            <person name="Mortensen U.H."/>
            <person name="Larsen T.O."/>
            <person name="De vries R.P."/>
            <person name="Grigoriev I.V."/>
            <person name="Machida M."/>
            <person name="Baker S.E."/>
            <person name="Andersen M.R."/>
        </authorList>
    </citation>
    <scope>NUCLEOTIDE SEQUENCE [LARGE SCALE GENOMIC DNA]</scope>
    <source>
        <strain evidence="1 2">CBS 126849</strain>
    </source>
</reference>
<evidence type="ECO:0000313" key="1">
    <source>
        <dbReference type="EMBL" id="KAB8220894.1"/>
    </source>
</evidence>
<organism evidence="1 2">
    <name type="scientific">Aspergillus novoparasiticus</name>
    <dbReference type="NCBI Taxonomy" id="986946"/>
    <lineage>
        <taxon>Eukaryota</taxon>
        <taxon>Fungi</taxon>
        <taxon>Dikarya</taxon>
        <taxon>Ascomycota</taxon>
        <taxon>Pezizomycotina</taxon>
        <taxon>Eurotiomycetes</taxon>
        <taxon>Eurotiomycetidae</taxon>
        <taxon>Eurotiales</taxon>
        <taxon>Aspergillaceae</taxon>
        <taxon>Aspergillus</taxon>
        <taxon>Aspergillus subgen. Circumdati</taxon>
    </lineage>
</organism>
<sequence>MAVLKVASNANAALTLPAILAAAYVTHQGGEVDITFEEVDHLGSDKDAVELATDTGDRLIGDAIFAYLQDFDCTGYLRVDQAYRDGQPAVMFNIPTRKEASSNT</sequence>
<dbReference type="Proteomes" id="UP000326799">
    <property type="component" value="Unassembled WGS sequence"/>
</dbReference>
<dbReference type="AlphaFoldDB" id="A0A5N6EW51"/>
<keyword evidence="2" id="KW-1185">Reference proteome</keyword>